<protein>
    <submittedName>
        <fullName evidence="5">Glycerate kinase</fullName>
    </submittedName>
</protein>
<evidence type="ECO:0000256" key="4">
    <source>
        <dbReference type="PIRNR" id="PIRNR006078"/>
    </source>
</evidence>
<dbReference type="GO" id="GO:0008887">
    <property type="term" value="F:glycerate kinase activity"/>
    <property type="evidence" value="ECO:0007669"/>
    <property type="project" value="UniProtKB-UniRule"/>
</dbReference>
<keyword evidence="3 4" id="KW-0418">Kinase</keyword>
<dbReference type="PANTHER" id="PTHR21599:SF0">
    <property type="entry name" value="GLYCERATE KINASE"/>
    <property type="match status" value="1"/>
</dbReference>
<dbReference type="AlphaFoldDB" id="A0A543NV69"/>
<sequence>MRTVLAAPDKFRGSATAPEVAAAIAAAAGAAGWNSVQLPLADGGEGTLDAFGGANRTTTVPGPLGTPVDAPWRMGDDGVAVVESARASGLDLAGGAEGNDPVGATSRGTGELVAAALAEGARRVIVSLGGSATTDGGFDTVEVLEAHGPFDGRDGRPEMLVACDVRTTFSDAAIVFGPQKGASPEQVVELTGRLDRLASLYRQRYGIDLAEVPGSGAAGGLGGAFAALGARLVPGFGLVAEHTRLSEAVRSADAVVTGEGKLDAESFNGKVVGGVLDLARAHGVPVLVVAGAVEEHVAAPATAVSLLDSFGPEAAWGDPLGCIERATTRWLREEGARP</sequence>
<reference evidence="5 6" key="1">
    <citation type="submission" date="2019-06" db="EMBL/GenBank/DDBJ databases">
        <title>Sequencing the genomes of 1000 actinobacteria strains.</title>
        <authorList>
            <person name="Klenk H.-P."/>
        </authorList>
    </citation>
    <scope>NUCLEOTIDE SEQUENCE [LARGE SCALE GENOMIC DNA]</scope>
    <source>
        <strain evidence="5 6">DSM 46837</strain>
    </source>
</reference>
<dbReference type="PANTHER" id="PTHR21599">
    <property type="entry name" value="GLYCERATE KINASE"/>
    <property type="match status" value="1"/>
</dbReference>
<dbReference type="Gene3D" id="3.40.50.10350">
    <property type="entry name" value="Glycerate kinase, domain 1"/>
    <property type="match status" value="1"/>
</dbReference>
<comment type="similarity">
    <text evidence="1 4">Belongs to the glycerate kinase type-1 family.</text>
</comment>
<evidence type="ECO:0000256" key="1">
    <source>
        <dbReference type="ARBA" id="ARBA00006284"/>
    </source>
</evidence>
<accession>A0A543NV69</accession>
<dbReference type="EMBL" id="VFQE01000003">
    <property type="protein sequence ID" value="TQN35710.1"/>
    <property type="molecule type" value="Genomic_DNA"/>
</dbReference>
<keyword evidence="2 4" id="KW-0808">Transferase</keyword>
<dbReference type="OrthoDB" id="9774290at2"/>
<comment type="caution">
    <text evidence="5">The sequence shown here is derived from an EMBL/GenBank/DDBJ whole genome shotgun (WGS) entry which is preliminary data.</text>
</comment>
<name>A0A543NV69_9ACTN</name>
<dbReference type="InterPro" id="IPR036129">
    <property type="entry name" value="Glycerate_kinase_sf"/>
</dbReference>
<dbReference type="PIRSF" id="PIRSF006078">
    <property type="entry name" value="GlxK"/>
    <property type="match status" value="1"/>
</dbReference>
<organism evidence="5 6">
    <name type="scientific">Blastococcus colisei</name>
    <dbReference type="NCBI Taxonomy" id="1564162"/>
    <lineage>
        <taxon>Bacteria</taxon>
        <taxon>Bacillati</taxon>
        <taxon>Actinomycetota</taxon>
        <taxon>Actinomycetes</taxon>
        <taxon>Geodermatophilales</taxon>
        <taxon>Geodermatophilaceae</taxon>
        <taxon>Blastococcus</taxon>
    </lineage>
</organism>
<dbReference type="InterPro" id="IPR004381">
    <property type="entry name" value="Glycerate_kinase"/>
</dbReference>
<dbReference type="Proteomes" id="UP000319865">
    <property type="component" value="Unassembled WGS sequence"/>
</dbReference>
<dbReference type="InterPro" id="IPR018193">
    <property type="entry name" value="Glyc_kinase_flavodox-like_fold"/>
</dbReference>
<evidence type="ECO:0000313" key="5">
    <source>
        <dbReference type="EMBL" id="TQN35710.1"/>
    </source>
</evidence>
<evidence type="ECO:0000256" key="3">
    <source>
        <dbReference type="ARBA" id="ARBA00022777"/>
    </source>
</evidence>
<dbReference type="GO" id="GO:0031388">
    <property type="term" value="P:organic acid phosphorylation"/>
    <property type="evidence" value="ECO:0007669"/>
    <property type="project" value="UniProtKB-UniRule"/>
</dbReference>
<evidence type="ECO:0000256" key="2">
    <source>
        <dbReference type="ARBA" id="ARBA00022679"/>
    </source>
</evidence>
<dbReference type="InterPro" id="IPR018197">
    <property type="entry name" value="Glycerate_kinase_RE-like"/>
</dbReference>
<evidence type="ECO:0000313" key="6">
    <source>
        <dbReference type="Proteomes" id="UP000319865"/>
    </source>
</evidence>
<dbReference type="Gene3D" id="3.90.1510.10">
    <property type="entry name" value="Glycerate kinase, domain 2"/>
    <property type="match status" value="1"/>
</dbReference>
<dbReference type="SUPFAM" id="SSF110738">
    <property type="entry name" value="Glycerate kinase I"/>
    <property type="match status" value="1"/>
</dbReference>
<gene>
    <name evidence="5" type="ORF">FHU33_4939</name>
</gene>
<keyword evidence="6" id="KW-1185">Reference proteome</keyword>
<dbReference type="Pfam" id="PF02595">
    <property type="entry name" value="Gly_kinase"/>
    <property type="match status" value="2"/>
</dbReference>
<proteinExistence type="inferred from homology"/>